<evidence type="ECO:0000259" key="5">
    <source>
        <dbReference type="Pfam" id="PF08669"/>
    </source>
</evidence>
<dbReference type="InterPro" id="IPR028896">
    <property type="entry name" value="GcvT/YgfZ/DmdA"/>
</dbReference>
<dbReference type="InterPro" id="IPR042204">
    <property type="entry name" value="2Fe-2S-bd_N"/>
</dbReference>
<evidence type="ECO:0000256" key="1">
    <source>
        <dbReference type="ARBA" id="ARBA00008609"/>
    </source>
</evidence>
<dbReference type="InterPro" id="IPR027266">
    <property type="entry name" value="TrmE/GcvT-like"/>
</dbReference>
<dbReference type="PANTHER" id="PTHR43757:SF2">
    <property type="entry name" value="AMINOMETHYLTRANSFERASE, MITOCHONDRIAL"/>
    <property type="match status" value="1"/>
</dbReference>
<dbReference type="Pfam" id="PF01571">
    <property type="entry name" value="GCV_T"/>
    <property type="match status" value="1"/>
</dbReference>
<comment type="similarity">
    <text evidence="1">Belongs to the GcvT family.</text>
</comment>
<dbReference type="Pfam" id="PF08669">
    <property type="entry name" value="GCV_T_C"/>
    <property type="match status" value="1"/>
</dbReference>
<keyword evidence="8" id="KW-1185">Reference proteome</keyword>
<evidence type="ECO:0000256" key="2">
    <source>
        <dbReference type="ARBA" id="ARBA00023002"/>
    </source>
</evidence>
<dbReference type="InterPro" id="IPR036188">
    <property type="entry name" value="FAD/NAD-bd_sf"/>
</dbReference>
<dbReference type="InterPro" id="IPR006222">
    <property type="entry name" value="GCVT_N"/>
</dbReference>
<keyword evidence="2" id="KW-0560">Oxidoreductase</keyword>
<accession>A0A6I6L8M6</accession>
<name>A0A6I6L8M6_9SPHN</name>
<dbReference type="SUPFAM" id="SSF103025">
    <property type="entry name" value="Folate-binding domain"/>
    <property type="match status" value="1"/>
</dbReference>
<dbReference type="AlphaFoldDB" id="A0A6I6L8M6"/>
<feature type="domain" description="SoxA A3" evidence="6">
    <location>
        <begin position="425"/>
        <end position="509"/>
    </location>
</feature>
<feature type="domain" description="Aminomethyltransferase C-terminal" evidence="5">
    <location>
        <begin position="812"/>
        <end position="891"/>
    </location>
</feature>
<gene>
    <name evidence="7" type="ORF">EUU25_08695</name>
</gene>
<evidence type="ECO:0000313" key="7">
    <source>
        <dbReference type="EMBL" id="QGY80691.1"/>
    </source>
</evidence>
<evidence type="ECO:0000313" key="8">
    <source>
        <dbReference type="Proteomes" id="UP000428803"/>
    </source>
</evidence>
<dbReference type="OrthoDB" id="5287468at2"/>
<dbReference type="InterPro" id="IPR002938">
    <property type="entry name" value="FAD-bd"/>
</dbReference>
<evidence type="ECO:0000259" key="6">
    <source>
        <dbReference type="Pfam" id="PF17806"/>
    </source>
</evidence>
<dbReference type="InterPro" id="IPR041117">
    <property type="entry name" value="SoxA_A3"/>
</dbReference>
<dbReference type="EMBL" id="CP035733">
    <property type="protein sequence ID" value="QGY80691.1"/>
    <property type="molecule type" value="Genomic_DNA"/>
</dbReference>
<dbReference type="Gene3D" id="3.50.50.60">
    <property type="entry name" value="FAD/NAD(P)-binding domain"/>
    <property type="match status" value="2"/>
</dbReference>
<evidence type="ECO:0000259" key="3">
    <source>
        <dbReference type="Pfam" id="PF01494"/>
    </source>
</evidence>
<dbReference type="InterPro" id="IPR029043">
    <property type="entry name" value="GcvT/YgfZ_C"/>
</dbReference>
<dbReference type="SUPFAM" id="SSF51905">
    <property type="entry name" value="FAD/NAD(P)-binding domain"/>
    <property type="match status" value="1"/>
</dbReference>
<dbReference type="Pfam" id="PF13510">
    <property type="entry name" value="Fer2_4"/>
    <property type="match status" value="1"/>
</dbReference>
<proteinExistence type="inferred from homology"/>
<feature type="domain" description="GCVT N-terminal" evidence="4">
    <location>
        <begin position="524"/>
        <end position="791"/>
    </location>
</feature>
<dbReference type="GO" id="GO:0016491">
    <property type="term" value="F:oxidoreductase activity"/>
    <property type="evidence" value="ECO:0007669"/>
    <property type="project" value="UniProtKB-KW"/>
</dbReference>
<dbReference type="Gene3D" id="3.10.20.440">
    <property type="entry name" value="2Fe-2S iron-sulphur cluster binding domain, sarcosine oxidase, alpha subunit, N-terminal domain"/>
    <property type="match status" value="1"/>
</dbReference>
<reference evidence="8" key="1">
    <citation type="submission" date="2019-01" db="EMBL/GenBank/DDBJ databases">
        <title>Sphingorhabdus lacus sp.nov., isolated from an oligotrophic freshwater lake.</title>
        <authorList>
            <person name="Park M."/>
        </authorList>
    </citation>
    <scope>NUCLEOTIDE SEQUENCE [LARGE SCALE GENOMIC DNA]</scope>
    <source>
        <strain evidence="8">IMCC1753</strain>
    </source>
</reference>
<protein>
    <submittedName>
        <fullName evidence="7">Sarcosine oxidase subunit alpha family protein</fullName>
    </submittedName>
</protein>
<dbReference type="Gene3D" id="3.30.1360.120">
    <property type="entry name" value="Probable tRNA modification gtpase trme, domain 1"/>
    <property type="match status" value="1"/>
</dbReference>
<dbReference type="InterPro" id="IPR013977">
    <property type="entry name" value="GcvT_C"/>
</dbReference>
<dbReference type="Gene3D" id="1.10.10.1100">
    <property type="entry name" value="BFD-like [2Fe-2S]-binding domain"/>
    <property type="match status" value="1"/>
</dbReference>
<dbReference type="Pfam" id="PF17806">
    <property type="entry name" value="SO_alpha_A3"/>
    <property type="match status" value="1"/>
</dbReference>
<dbReference type="InterPro" id="IPR041854">
    <property type="entry name" value="BFD-like_2Fe2S-bd_dom_sf"/>
</dbReference>
<dbReference type="SUPFAM" id="SSF101790">
    <property type="entry name" value="Aminomethyltransferase beta-barrel domain"/>
    <property type="match status" value="1"/>
</dbReference>
<evidence type="ECO:0000259" key="4">
    <source>
        <dbReference type="Pfam" id="PF01571"/>
    </source>
</evidence>
<dbReference type="Proteomes" id="UP000428803">
    <property type="component" value="Chromosome"/>
</dbReference>
<feature type="domain" description="FAD-binding" evidence="3">
    <location>
        <begin position="167"/>
        <end position="377"/>
    </location>
</feature>
<dbReference type="PANTHER" id="PTHR43757">
    <property type="entry name" value="AMINOMETHYLTRANSFERASE"/>
    <property type="match status" value="1"/>
</dbReference>
<dbReference type="GO" id="GO:0071949">
    <property type="term" value="F:FAD binding"/>
    <property type="evidence" value="ECO:0007669"/>
    <property type="project" value="InterPro"/>
</dbReference>
<organism evidence="7 8">
    <name type="scientific">Sphingorhabdus lacus</name>
    <dbReference type="NCBI Taxonomy" id="392610"/>
    <lineage>
        <taxon>Bacteria</taxon>
        <taxon>Pseudomonadati</taxon>
        <taxon>Pseudomonadota</taxon>
        <taxon>Alphaproteobacteria</taxon>
        <taxon>Sphingomonadales</taxon>
        <taxon>Sphingomonadaceae</taxon>
        <taxon>Sphingorhabdus</taxon>
    </lineage>
</organism>
<dbReference type="RefSeq" id="WP_158900154.1">
    <property type="nucleotide sequence ID" value="NZ_CP035733.1"/>
</dbReference>
<dbReference type="Pfam" id="PF01494">
    <property type="entry name" value="FAD_binding_3"/>
    <property type="match status" value="1"/>
</dbReference>
<sequence>MTGYRLPQNGDRIDRRKPIGFLFNGRKYQGFSGDTLASALLANGVQLVGRSFKLHRPRGIIGAGCEETNALVQLVRGNSSIPNVQATMIDLEEGLVVDSVNAWPSLKWDIASLNNRLRGLFSAGFYYKTFIWPNWHWFEWLIRHAAGLGKVPAIPDARDYAARYVNCDLLVIGAGFKGLAAAKNASKNGKSVILVDLHSGTPKLPDVSVYEKTTALGIWDHGLVLAAQDDRILLRIRAERIVLATGKQERSIAFANNDLPGVMLAGAIKTYLLDYAASPGNSGIFFVNNDLGWRTAIEVAISGVKVQAIVDPRTSVSPDLVRKAAACGISLFVGSHVQTAHGRGRVQGVTVCHPDGLNRIACDFVGVSGGWNPVSQLWTMAGGQTIFDERSQSFQPVGVLPHVEWAGPEPVAADPIWYVPGGDDKSKFVDFQTDVTVGDIKLAVHENYRSVEHLKRYTVLGMGVDQGKLGSVSGAMILADTIGAEQGSLNASKVRPPFVPTAFGLLGADMRGEMYRPRRFLPAHEWHKRQGALFEDFGWERPAAYLRENEDLHSAAQREAMSVRKNVGLLDGSPLGKILVAGPDAGAFLDRVYVGTPSTLKPGRIRYGLVLNENGTIVDDGVYARLGNGNFLLSPSSAFAQKMMQLLEDLLQCEWPMDVVVQDVTEQFAVWTVAGPKARDVLEELQPDFDLSREGFPHLSIREGMLCDTAVRIQRVSFSGELSYEIQLPAGQADRMGEVLLQAGKRFDIAPYGIEALEILRIEKGYIHVGTDTDSETQPADIGFGGAIAKKTSDFLGRRALMRRSSTSPNRKQLVGLTSLCGTTLPVGGHVRATNGRSEGFVTSSAYSSTLGRGIALALIEQGQRRLGEVIEVVSLGAKWRAEISETVSYDREGTCIDI</sequence>
<dbReference type="KEGG" id="slaa:EUU25_08695"/>